<gene>
    <name evidence="1" type="ORF">F3K53_18020</name>
</gene>
<proteinExistence type="predicted"/>
<accession>A0A5M8EVM7</accession>
<protein>
    <submittedName>
        <fullName evidence="1">Uncharacterized protein</fullName>
    </submittedName>
</protein>
<dbReference type="Proteomes" id="UP000323909">
    <property type="component" value="Unassembled WGS sequence"/>
</dbReference>
<evidence type="ECO:0000313" key="1">
    <source>
        <dbReference type="EMBL" id="KAA6176688.1"/>
    </source>
</evidence>
<name>A0A5M8EVM7_PSEVE</name>
<comment type="caution">
    <text evidence="1">The sequence shown here is derived from an EMBL/GenBank/DDBJ whole genome shotgun (WGS) entry which is preliminary data.</text>
</comment>
<dbReference type="EMBL" id="VWXT01000298">
    <property type="protein sequence ID" value="KAA6176688.1"/>
    <property type="molecule type" value="Genomic_DNA"/>
</dbReference>
<sequence>MTAIHRHRPPKLHLAAQYFKGIIDGEDFTANIFSITCTAGKWTITGSRVDSNGVTHKLQLSLPSTYDKGIYRLEDHPDIRFTYSTDDLLEPVLRYGASGLLEFTAIDPSNTHAAGGLSDVKTRDDGNPVSTIAALFSLG</sequence>
<organism evidence="1 2">
    <name type="scientific">Pseudomonas veronii</name>
    <dbReference type="NCBI Taxonomy" id="76761"/>
    <lineage>
        <taxon>Bacteria</taxon>
        <taxon>Pseudomonadati</taxon>
        <taxon>Pseudomonadota</taxon>
        <taxon>Gammaproteobacteria</taxon>
        <taxon>Pseudomonadales</taxon>
        <taxon>Pseudomonadaceae</taxon>
        <taxon>Pseudomonas</taxon>
    </lineage>
</organism>
<dbReference type="AlphaFoldDB" id="A0A5M8EVM7"/>
<dbReference type="RefSeq" id="WP_150055800.1">
    <property type="nucleotide sequence ID" value="NZ_VWXT01000298.1"/>
</dbReference>
<evidence type="ECO:0000313" key="2">
    <source>
        <dbReference type="Proteomes" id="UP000323909"/>
    </source>
</evidence>
<reference evidence="1 2" key="1">
    <citation type="submission" date="2019-09" db="EMBL/GenBank/DDBJ databases">
        <title>Genomic sequencing of 4 copper resistant soil isolates.</title>
        <authorList>
            <person name="Havryliuk O."/>
        </authorList>
    </citation>
    <scope>NUCLEOTIDE SEQUENCE [LARGE SCALE GENOMIC DNA]</scope>
    <source>
        <strain evidence="1 2">UKR4</strain>
    </source>
</reference>